<dbReference type="OrthoDB" id="2224262at2759"/>
<dbReference type="Pfam" id="PF04120">
    <property type="entry name" value="Iron_permease"/>
    <property type="match status" value="3"/>
</dbReference>
<feature type="transmembrane region" description="Helical" evidence="1">
    <location>
        <begin position="329"/>
        <end position="348"/>
    </location>
</feature>
<evidence type="ECO:0000256" key="1">
    <source>
        <dbReference type="SAM" id="Phobius"/>
    </source>
</evidence>
<keyword evidence="1" id="KW-1133">Transmembrane helix</keyword>
<evidence type="ECO:0008006" key="4">
    <source>
        <dbReference type="Google" id="ProtNLM"/>
    </source>
</evidence>
<organism evidence="2 3">
    <name type="scientific">Talaromyces amestolkiae</name>
    <dbReference type="NCBI Taxonomy" id="1196081"/>
    <lineage>
        <taxon>Eukaryota</taxon>
        <taxon>Fungi</taxon>
        <taxon>Dikarya</taxon>
        <taxon>Ascomycota</taxon>
        <taxon>Pezizomycotina</taxon>
        <taxon>Eurotiomycetes</taxon>
        <taxon>Eurotiomycetidae</taxon>
        <taxon>Eurotiales</taxon>
        <taxon>Trichocomaceae</taxon>
        <taxon>Talaromyces</taxon>
        <taxon>Talaromyces sect. Talaromyces</taxon>
    </lineage>
</organism>
<dbReference type="AlphaFoldDB" id="A0A364LAA3"/>
<keyword evidence="3" id="KW-1185">Reference proteome</keyword>
<dbReference type="EMBL" id="MIKG01000020">
    <property type="protein sequence ID" value="RAO72631.1"/>
    <property type="molecule type" value="Genomic_DNA"/>
</dbReference>
<keyword evidence="1" id="KW-0472">Membrane</keyword>
<feature type="transmembrane region" description="Helical" evidence="1">
    <location>
        <begin position="178"/>
        <end position="208"/>
    </location>
</feature>
<accession>A0A364LAA3</accession>
<evidence type="ECO:0000313" key="2">
    <source>
        <dbReference type="EMBL" id="RAO72631.1"/>
    </source>
</evidence>
<dbReference type="STRING" id="1196081.A0A364LAA3"/>
<feature type="transmembrane region" description="Helical" evidence="1">
    <location>
        <begin position="439"/>
        <end position="459"/>
    </location>
</feature>
<reference evidence="2 3" key="1">
    <citation type="journal article" date="2017" name="Biotechnol. Biofuels">
        <title>Differential beta-glucosidase expression as a function of carbon source availability in Talaromyces amestolkiae: a genomic and proteomic approach.</title>
        <authorList>
            <person name="de Eugenio L.I."/>
            <person name="Mendez-Liter J.A."/>
            <person name="Nieto-Dominguez M."/>
            <person name="Alonso L."/>
            <person name="Gil-Munoz J."/>
            <person name="Barriuso J."/>
            <person name="Prieto A."/>
            <person name="Martinez M.J."/>
        </authorList>
    </citation>
    <scope>NUCLEOTIDE SEQUENCE [LARGE SCALE GENOMIC DNA]</scope>
    <source>
        <strain evidence="2 3">CIB</strain>
    </source>
</reference>
<feature type="transmembrane region" description="Helical" evidence="1">
    <location>
        <begin position="93"/>
        <end position="113"/>
    </location>
</feature>
<dbReference type="GeneID" id="63797857"/>
<gene>
    <name evidence="2" type="ORF">BHQ10_008643</name>
</gene>
<comment type="caution">
    <text evidence="2">The sequence shown here is derived from an EMBL/GenBank/DDBJ whole genome shotgun (WGS) entry which is preliminary data.</text>
</comment>
<dbReference type="Proteomes" id="UP000249363">
    <property type="component" value="Unassembled WGS sequence"/>
</dbReference>
<name>A0A364LAA3_TALAM</name>
<dbReference type="InterPro" id="IPR007251">
    <property type="entry name" value="Iron_permease_Fet4"/>
</dbReference>
<feature type="transmembrane region" description="Helical" evidence="1">
    <location>
        <begin position="293"/>
        <end position="317"/>
    </location>
</feature>
<keyword evidence="1" id="KW-0812">Transmembrane</keyword>
<feature type="transmembrane region" description="Helical" evidence="1">
    <location>
        <begin position="220"/>
        <end position="240"/>
    </location>
</feature>
<feature type="transmembrane region" description="Helical" evidence="1">
    <location>
        <begin position="68"/>
        <end position="87"/>
    </location>
</feature>
<protein>
    <recommendedName>
        <fullName evidence="4">Low affinity iron permease</fullName>
    </recommendedName>
</protein>
<dbReference type="RefSeq" id="XP_040737145.1">
    <property type="nucleotide sequence ID" value="XM_040881471.1"/>
</dbReference>
<dbReference type="GO" id="GO:0055085">
    <property type="term" value="P:transmembrane transport"/>
    <property type="evidence" value="ECO:0007669"/>
    <property type="project" value="InterPro"/>
</dbReference>
<proteinExistence type="predicted"/>
<evidence type="ECO:0000313" key="3">
    <source>
        <dbReference type="Proteomes" id="UP000249363"/>
    </source>
</evidence>
<feature type="transmembrane region" description="Helical" evidence="1">
    <location>
        <begin position="408"/>
        <end position="427"/>
    </location>
</feature>
<sequence>MLEQLWKAARKPGAKGAVQGVAPVQRFTDKTDRRDEEATLGTQFVEGEKTRLLDRWLDKIVRASGSEIVFFGILAALLVWALLGIRFGDTENWQVIISDVQAILSYAFDSLLVRQQMNMYDREMVVAAQMQSRVHSHLRMFSQAQNELTQEQKTVLLTYCSREETDENKLALPSESKFGLFITAVSHILGHIALVALFWVAVFVWIGIGPMFQFSDSWQLYMNSASSAWMVLYFAFLANIRERHSFHGKICLDALFEVDGSLEAHLRALTNDKESNSEVVLSAPKVNKLQRAIFYYADFVGTLVGIAILLTVMIAWLATGPVFHFSANWWLFIGTYAGLVGMHDGFVLRNMQTRLTSYVEKEMEVLQQADRIIFERTGLKFPESRADRRLTLSERVSVVVDKVSAHELTVLLGLLTIIGLLVGASAMKWTLTGQLLCNVPPSIIESFLMMILVTGHNLVDDRKRLELQTLYERRVKLLGYAQKLKEIQIQPMSAPDSKEPSLSVDATAP</sequence>